<organism evidence="1 2">
    <name type="scientific">Wuchereria bancrofti</name>
    <dbReference type="NCBI Taxonomy" id="6293"/>
    <lineage>
        <taxon>Eukaryota</taxon>
        <taxon>Metazoa</taxon>
        <taxon>Ecdysozoa</taxon>
        <taxon>Nematoda</taxon>
        <taxon>Chromadorea</taxon>
        <taxon>Rhabditida</taxon>
        <taxon>Spirurina</taxon>
        <taxon>Spiruromorpha</taxon>
        <taxon>Filarioidea</taxon>
        <taxon>Onchocercidae</taxon>
        <taxon>Wuchereria</taxon>
    </lineage>
</organism>
<protein>
    <submittedName>
        <fullName evidence="1">Uncharacterized protein</fullName>
    </submittedName>
</protein>
<accession>J9DV51</accession>
<feature type="non-terminal residue" evidence="1">
    <location>
        <position position="1"/>
    </location>
</feature>
<reference evidence="2" key="1">
    <citation type="submission" date="2012-08" db="EMBL/GenBank/DDBJ databases">
        <title>The Genome Sequence of Wuchereria bancrofti.</title>
        <authorList>
            <person name="Nutman T.B."/>
            <person name="Fink D.L."/>
            <person name="Russ C."/>
            <person name="Young S."/>
            <person name="Zeng Q."/>
            <person name="Koehrsen M."/>
            <person name="Alvarado L."/>
            <person name="Berlin A."/>
            <person name="Chapman S.B."/>
            <person name="Chen Z."/>
            <person name="Freedman E."/>
            <person name="Gellesch M."/>
            <person name="Goldberg J."/>
            <person name="Griggs A."/>
            <person name="Gujja S."/>
            <person name="Heilman E.R."/>
            <person name="Heiman D."/>
            <person name="Hepburn T."/>
            <person name="Howarth C."/>
            <person name="Jen D."/>
            <person name="Larson L."/>
            <person name="Lewis B."/>
            <person name="Mehta T."/>
            <person name="Park D."/>
            <person name="Pearson M."/>
            <person name="Roberts A."/>
            <person name="Saif S."/>
            <person name="Shea T."/>
            <person name="Shenoy N."/>
            <person name="Sisk P."/>
            <person name="Stolte C."/>
            <person name="Sykes S."/>
            <person name="Walk T."/>
            <person name="White J."/>
            <person name="Yandava C."/>
            <person name="Haas B."/>
            <person name="Henn M.R."/>
            <person name="Nusbaum C."/>
            <person name="Birren B."/>
        </authorList>
    </citation>
    <scope>NUCLEOTIDE SEQUENCE [LARGE SCALE GENOMIC DNA]</scope>
    <source>
        <strain evidence="2">NA</strain>
    </source>
</reference>
<dbReference type="AlphaFoldDB" id="J9DV51"/>
<gene>
    <name evidence="1" type="ORF">WUBG_15571</name>
</gene>
<name>J9DV51_WUCBA</name>
<sequence length="59" mass="6892">TCFLMGPLKQLQKNVRTRTFSCIANVFAFYRLHITSRSCFIKSSTGIYFCHWTVHFNGL</sequence>
<evidence type="ECO:0000313" key="2">
    <source>
        <dbReference type="Proteomes" id="UP000004810"/>
    </source>
</evidence>
<dbReference type="Proteomes" id="UP000004810">
    <property type="component" value="Unassembled WGS sequence"/>
</dbReference>
<dbReference type="EMBL" id="ADBV01013905">
    <property type="protein sequence ID" value="EJW73523.1"/>
    <property type="molecule type" value="Genomic_DNA"/>
</dbReference>
<feature type="non-terminal residue" evidence="1">
    <location>
        <position position="59"/>
    </location>
</feature>
<evidence type="ECO:0000313" key="1">
    <source>
        <dbReference type="EMBL" id="EJW73523.1"/>
    </source>
</evidence>
<comment type="caution">
    <text evidence="1">The sequence shown here is derived from an EMBL/GenBank/DDBJ whole genome shotgun (WGS) entry which is preliminary data.</text>
</comment>
<proteinExistence type="predicted"/>